<dbReference type="GO" id="GO:0032259">
    <property type="term" value="P:methylation"/>
    <property type="evidence" value="ECO:0007669"/>
    <property type="project" value="UniProtKB-KW"/>
</dbReference>
<keyword evidence="2" id="KW-0808">Transferase</keyword>
<evidence type="ECO:0000313" key="2">
    <source>
        <dbReference type="EMBL" id="VYU63044.1"/>
    </source>
</evidence>
<evidence type="ECO:0000259" key="1">
    <source>
        <dbReference type="Pfam" id="PF03848"/>
    </source>
</evidence>
<proteinExistence type="predicted"/>
<organism evidence="2">
    <name type="scientific">Clostridium paraputrificum</name>
    <dbReference type="NCBI Taxonomy" id="29363"/>
    <lineage>
        <taxon>Bacteria</taxon>
        <taxon>Bacillati</taxon>
        <taxon>Bacillota</taxon>
        <taxon>Clostridia</taxon>
        <taxon>Eubacteriales</taxon>
        <taxon>Clostridiaceae</taxon>
        <taxon>Clostridium</taxon>
    </lineage>
</organism>
<reference evidence="2" key="1">
    <citation type="submission" date="2019-11" db="EMBL/GenBank/DDBJ databases">
        <authorList>
            <person name="Feng L."/>
        </authorList>
    </citation>
    <scope>NUCLEOTIDE SEQUENCE</scope>
    <source>
        <strain evidence="2">CParaputrificumLFYP93</strain>
    </source>
</reference>
<dbReference type="GO" id="GO:0008168">
    <property type="term" value="F:methyltransferase activity"/>
    <property type="evidence" value="ECO:0007669"/>
    <property type="project" value="UniProtKB-KW"/>
</dbReference>
<sequence>MEYMGNESYWDEKVENRGGNPLKPEEALVKSIRYLKSGTVLDLACGDGRNSLFLLKEGFNVTGVDFSIKALERLHTFAAMNNYRVNTKKVDLSKGDALDNIEEFDNIIINHYRLSKEQLSSIHKHLRIEGILFINGFGHKHVPDSKIREEDLIQPSDFDGLKENLELVKYNEMIDERGSFVTYIFRNQGDLNN</sequence>
<dbReference type="InterPro" id="IPR015985">
    <property type="entry name" value="TehB-like_dom"/>
</dbReference>
<protein>
    <submittedName>
        <fullName evidence="2">Tellurite methyltransferase</fullName>
        <ecNumber evidence="2">2.1.1.265</ecNumber>
    </submittedName>
</protein>
<dbReference type="AlphaFoldDB" id="A0A6N3GF20"/>
<gene>
    <name evidence="2" type="primary">tehB</name>
    <name evidence="2" type="ORF">CPLFYP93_03059</name>
</gene>
<dbReference type="EC" id="2.1.1.265" evidence="2"/>
<dbReference type="EMBL" id="CACRTV010000080">
    <property type="protein sequence ID" value="VYU63044.1"/>
    <property type="molecule type" value="Genomic_DNA"/>
</dbReference>
<feature type="domain" description="Tellurite resistance methyltransferase TehB-like" evidence="1">
    <location>
        <begin position="27"/>
        <end position="122"/>
    </location>
</feature>
<dbReference type="InterPro" id="IPR029063">
    <property type="entry name" value="SAM-dependent_MTases_sf"/>
</dbReference>
<name>A0A6N3GF20_9CLOT</name>
<accession>A0A6N3GF20</accession>
<dbReference type="Pfam" id="PF03848">
    <property type="entry name" value="TehB"/>
    <property type="match status" value="1"/>
</dbReference>
<dbReference type="SUPFAM" id="SSF53335">
    <property type="entry name" value="S-adenosyl-L-methionine-dependent methyltransferases"/>
    <property type="match status" value="1"/>
</dbReference>
<dbReference type="Gene3D" id="3.40.50.150">
    <property type="entry name" value="Vaccinia Virus protein VP39"/>
    <property type="match status" value="1"/>
</dbReference>
<dbReference type="RefSeq" id="WP_156562905.1">
    <property type="nucleotide sequence ID" value="NZ_CACRTV010000080.1"/>
</dbReference>
<dbReference type="CDD" id="cd02440">
    <property type="entry name" value="AdoMet_MTases"/>
    <property type="match status" value="1"/>
</dbReference>
<keyword evidence="2" id="KW-0489">Methyltransferase</keyword>